<comment type="caution">
    <text evidence="5">The sequence shown here is derived from an EMBL/GenBank/DDBJ whole genome shotgun (WGS) entry which is preliminary data.</text>
</comment>
<dbReference type="PANTHER" id="PTHR43280">
    <property type="entry name" value="ARAC-FAMILY TRANSCRIPTIONAL REGULATOR"/>
    <property type="match status" value="1"/>
</dbReference>
<dbReference type="Gene3D" id="1.10.10.60">
    <property type="entry name" value="Homeodomain-like"/>
    <property type="match status" value="2"/>
</dbReference>
<keyword evidence="2" id="KW-0238">DNA-binding</keyword>
<evidence type="ECO:0000259" key="4">
    <source>
        <dbReference type="PROSITE" id="PS01124"/>
    </source>
</evidence>
<sequence>MGTQQGLPFEADYICRLIYDAYQIPVCYLDPSGQLAAAQPEPARIPVNPLHASLRDALDGLLEPDEPRDFPILKATAYLERYVTVRHDAADGESGCFLLGPVLFYRMNEQSVTGLMADCGIPLKYRDELISYYNSVRYAGKTPLLQAGILLYSLISGRQLELEEALSRNRAYKLSADWPEDNIYLSLADRRENVMLHNDPVLEKTMLNYIREGRKEELVEFLEEGRGFENPGVLSKKSNLRSQKNLSICAIALATRAAVDGGMPLEMAFTLSDLCIQHIEELHEVGEVIRYTNEALCDFTDKVRSVREKRYSRPISVCLNYIYNHIYEDIGLNRLAEEAGLHPSYLSSLFREETGLSITEYVQRAKIEEAKKLLTLTDYSLADVCSRLRFNDQSYFTKVFKKYAGVTPRVFRSHPGE</sequence>
<evidence type="ECO:0000256" key="3">
    <source>
        <dbReference type="ARBA" id="ARBA00023163"/>
    </source>
</evidence>
<name>A0ABV5BGU7_9BACL</name>
<dbReference type="PANTHER" id="PTHR43280:SF34">
    <property type="entry name" value="ARAC-FAMILY TRANSCRIPTIONAL REGULATOR"/>
    <property type="match status" value="1"/>
</dbReference>
<dbReference type="PROSITE" id="PS01124">
    <property type="entry name" value="HTH_ARAC_FAMILY_2"/>
    <property type="match status" value="1"/>
</dbReference>
<keyword evidence="1" id="KW-0805">Transcription regulation</keyword>
<dbReference type="SMART" id="SM00342">
    <property type="entry name" value="HTH_ARAC"/>
    <property type="match status" value="1"/>
</dbReference>
<evidence type="ECO:0000256" key="1">
    <source>
        <dbReference type="ARBA" id="ARBA00023015"/>
    </source>
</evidence>
<dbReference type="InterPro" id="IPR018060">
    <property type="entry name" value="HTH_AraC"/>
</dbReference>
<organism evidence="5 6">
    <name type="scientific">Paenibacillus terreus</name>
    <dbReference type="NCBI Taxonomy" id="1387834"/>
    <lineage>
        <taxon>Bacteria</taxon>
        <taxon>Bacillati</taxon>
        <taxon>Bacillota</taxon>
        <taxon>Bacilli</taxon>
        <taxon>Bacillales</taxon>
        <taxon>Paenibacillaceae</taxon>
        <taxon>Paenibacillus</taxon>
    </lineage>
</organism>
<evidence type="ECO:0000313" key="5">
    <source>
        <dbReference type="EMBL" id="MFB5684932.1"/>
    </source>
</evidence>
<dbReference type="Proteomes" id="UP001580407">
    <property type="component" value="Unassembled WGS sequence"/>
</dbReference>
<evidence type="ECO:0000313" key="6">
    <source>
        <dbReference type="Proteomes" id="UP001580407"/>
    </source>
</evidence>
<keyword evidence="3" id="KW-0804">Transcription</keyword>
<protein>
    <submittedName>
        <fullName evidence="5">Helix-turn-helix transcriptional regulator</fullName>
    </submittedName>
</protein>
<dbReference type="EMBL" id="JBHILM010000052">
    <property type="protein sequence ID" value="MFB5684932.1"/>
    <property type="molecule type" value="Genomic_DNA"/>
</dbReference>
<reference evidence="5 6" key="1">
    <citation type="submission" date="2024-09" db="EMBL/GenBank/DDBJ databases">
        <authorList>
            <person name="Ruan L."/>
        </authorList>
    </citation>
    <scope>NUCLEOTIDE SEQUENCE [LARGE SCALE GENOMIC DNA]</scope>
    <source>
        <strain evidence="5 6">D33</strain>
    </source>
</reference>
<feature type="domain" description="HTH araC/xylS-type" evidence="4">
    <location>
        <begin position="316"/>
        <end position="414"/>
    </location>
</feature>
<evidence type="ECO:0000256" key="2">
    <source>
        <dbReference type="ARBA" id="ARBA00023125"/>
    </source>
</evidence>
<keyword evidence="6" id="KW-1185">Reference proteome</keyword>
<dbReference type="SUPFAM" id="SSF46689">
    <property type="entry name" value="Homeodomain-like"/>
    <property type="match status" value="2"/>
</dbReference>
<dbReference type="InterPro" id="IPR018062">
    <property type="entry name" value="HTH_AraC-typ_CS"/>
</dbReference>
<dbReference type="PROSITE" id="PS00041">
    <property type="entry name" value="HTH_ARAC_FAMILY_1"/>
    <property type="match status" value="1"/>
</dbReference>
<dbReference type="InterPro" id="IPR009057">
    <property type="entry name" value="Homeodomain-like_sf"/>
</dbReference>
<accession>A0ABV5BGU7</accession>
<proteinExistence type="predicted"/>
<dbReference type="RefSeq" id="WP_375528597.1">
    <property type="nucleotide sequence ID" value="NZ_JBHILM010000052.1"/>
</dbReference>
<gene>
    <name evidence="5" type="ORF">ACE3NQ_28890</name>
</gene>
<dbReference type="Pfam" id="PF12833">
    <property type="entry name" value="HTH_18"/>
    <property type="match status" value="1"/>
</dbReference>